<dbReference type="EMBL" id="CACVKT020008219">
    <property type="protein sequence ID" value="CAC5413691.1"/>
    <property type="molecule type" value="Genomic_DNA"/>
</dbReference>
<accession>A0A6J8E3U1</accession>
<organism evidence="2 3">
    <name type="scientific">Mytilus coruscus</name>
    <name type="common">Sea mussel</name>
    <dbReference type="NCBI Taxonomy" id="42192"/>
    <lineage>
        <taxon>Eukaryota</taxon>
        <taxon>Metazoa</taxon>
        <taxon>Spiralia</taxon>
        <taxon>Lophotrochozoa</taxon>
        <taxon>Mollusca</taxon>
        <taxon>Bivalvia</taxon>
        <taxon>Autobranchia</taxon>
        <taxon>Pteriomorphia</taxon>
        <taxon>Mytilida</taxon>
        <taxon>Mytiloidea</taxon>
        <taxon>Mytilidae</taxon>
        <taxon>Mytilinae</taxon>
        <taxon>Mytilus</taxon>
    </lineage>
</organism>
<sequence>MCAIPLPCSHEKVLNSCNTLVDENQNDLDQTILNLNENSSSNLNLQSDCANDYHDDSITSIKSIVQQDDHTSTSHTAENPTIVDHFSIIEKIITNAIMEVENQQTNDHSKSMTAINSSCKPSSTLIKAKERSKDQSKVTFLQKMINTLRQRLQHLENHFKIQEGNMLI</sequence>
<dbReference type="Proteomes" id="UP000507470">
    <property type="component" value="Unassembled WGS sequence"/>
</dbReference>
<feature type="coiled-coil region" evidence="1">
    <location>
        <begin position="138"/>
        <end position="165"/>
    </location>
</feature>
<name>A0A6J8E3U1_MYTCO</name>
<gene>
    <name evidence="2" type="ORF">MCOR_46560</name>
</gene>
<proteinExistence type="predicted"/>
<evidence type="ECO:0000313" key="3">
    <source>
        <dbReference type="Proteomes" id="UP000507470"/>
    </source>
</evidence>
<dbReference type="AlphaFoldDB" id="A0A6J8E3U1"/>
<evidence type="ECO:0000256" key="1">
    <source>
        <dbReference type="SAM" id="Coils"/>
    </source>
</evidence>
<keyword evidence="1" id="KW-0175">Coiled coil</keyword>
<reference evidence="2 3" key="1">
    <citation type="submission" date="2020-06" db="EMBL/GenBank/DDBJ databases">
        <authorList>
            <person name="Li R."/>
            <person name="Bekaert M."/>
        </authorList>
    </citation>
    <scope>NUCLEOTIDE SEQUENCE [LARGE SCALE GENOMIC DNA]</scope>
    <source>
        <strain evidence="3">wild</strain>
    </source>
</reference>
<evidence type="ECO:0000313" key="2">
    <source>
        <dbReference type="EMBL" id="CAC5413691.1"/>
    </source>
</evidence>
<keyword evidence="3" id="KW-1185">Reference proteome</keyword>
<protein>
    <submittedName>
        <fullName evidence="2">Uncharacterized protein</fullName>
    </submittedName>
</protein>